<dbReference type="GO" id="GO:0016020">
    <property type="term" value="C:membrane"/>
    <property type="evidence" value="ECO:0007669"/>
    <property type="project" value="TreeGrafter"/>
</dbReference>
<protein>
    <recommendedName>
        <fullName evidence="3">exo-alpha-sialidase</fullName>
        <ecNumber evidence="3">3.2.1.18</ecNumber>
    </recommendedName>
</protein>
<evidence type="ECO:0000313" key="5">
    <source>
        <dbReference type="EMBL" id="MBB3209521.1"/>
    </source>
</evidence>
<dbReference type="InterPro" id="IPR026856">
    <property type="entry name" value="Sialidase_fam"/>
</dbReference>
<accession>A0A7W5E3G9</accession>
<dbReference type="GO" id="GO:0006689">
    <property type="term" value="P:ganglioside catabolic process"/>
    <property type="evidence" value="ECO:0007669"/>
    <property type="project" value="TreeGrafter"/>
</dbReference>
<evidence type="ECO:0000313" key="6">
    <source>
        <dbReference type="Proteomes" id="UP000536179"/>
    </source>
</evidence>
<keyword evidence="5" id="KW-0378">Hydrolase</keyword>
<keyword evidence="6" id="KW-1185">Reference proteome</keyword>
<dbReference type="GO" id="GO:0004308">
    <property type="term" value="F:exo-alpha-sialidase activity"/>
    <property type="evidence" value="ECO:0007669"/>
    <property type="project" value="UniProtKB-EC"/>
</dbReference>
<comment type="caution">
    <text evidence="5">The sequence shown here is derived from an EMBL/GenBank/DDBJ whole genome shotgun (WGS) entry which is preliminary data.</text>
</comment>
<dbReference type="CDD" id="cd15482">
    <property type="entry name" value="Sialidase_non-viral"/>
    <property type="match status" value="1"/>
</dbReference>
<dbReference type="InterPro" id="IPR036278">
    <property type="entry name" value="Sialidase_sf"/>
</dbReference>
<dbReference type="InterPro" id="IPR011040">
    <property type="entry name" value="Sialidase"/>
</dbReference>
<dbReference type="RefSeq" id="WP_184308183.1">
    <property type="nucleotide sequence ID" value="NZ_JACHXU010000024.1"/>
</dbReference>
<reference evidence="5 6" key="1">
    <citation type="submission" date="2020-08" db="EMBL/GenBank/DDBJ databases">
        <title>Genomic Encyclopedia of Type Strains, Phase III (KMG-III): the genomes of soil and plant-associated and newly described type strains.</title>
        <authorList>
            <person name="Whitman W."/>
        </authorList>
    </citation>
    <scope>NUCLEOTIDE SEQUENCE [LARGE SCALE GENOMIC DNA]</scope>
    <source>
        <strain evidence="5 6">CECT 8075</strain>
    </source>
</reference>
<organism evidence="5 6">
    <name type="scientific">Aporhodopirellula rubra</name>
    <dbReference type="NCBI Taxonomy" id="980271"/>
    <lineage>
        <taxon>Bacteria</taxon>
        <taxon>Pseudomonadati</taxon>
        <taxon>Planctomycetota</taxon>
        <taxon>Planctomycetia</taxon>
        <taxon>Pirellulales</taxon>
        <taxon>Pirellulaceae</taxon>
        <taxon>Aporhodopirellula</taxon>
    </lineage>
</organism>
<dbReference type="PANTHER" id="PTHR10628">
    <property type="entry name" value="SIALIDASE"/>
    <property type="match status" value="1"/>
</dbReference>
<dbReference type="Proteomes" id="UP000536179">
    <property type="component" value="Unassembled WGS sequence"/>
</dbReference>
<dbReference type="AlphaFoldDB" id="A0A7W5E3G9"/>
<evidence type="ECO:0000259" key="4">
    <source>
        <dbReference type="Pfam" id="PF13088"/>
    </source>
</evidence>
<dbReference type="EC" id="3.2.1.18" evidence="3"/>
<dbReference type="SUPFAM" id="SSF50939">
    <property type="entry name" value="Sialidases"/>
    <property type="match status" value="1"/>
</dbReference>
<evidence type="ECO:0000256" key="1">
    <source>
        <dbReference type="ARBA" id="ARBA00000427"/>
    </source>
</evidence>
<feature type="domain" description="Sialidase" evidence="4">
    <location>
        <begin position="73"/>
        <end position="359"/>
    </location>
</feature>
<sequence>MSRQMNFELPPSPTRHPIVGALGMALFFLSMFPVGETYAKATSVQPAMPLFISGEHGYNTFRIPAIARTTNDTLLAFAEGRVDGAADHGDVDLVMRRSTDNGATWSDLRVIRDDGENQAGNPCPLVDQRSGRVFLFFCSSSHSEGQVLSGTGSRDVCMMTSGDDGQSWTQPSNISAMTKKPEWRWYATGPCSAIQIQTGKYAGRLVLPVNHSVHYSDGRRWEYRCHSIVSDDQGETWQIGESSDPGGSETQIAEVGPDRLIQDIRMQTHRKGYRAVRFSNDGGLHWSDLTHDRLRPCPKCQGTIIAIPGESPQLNRLVSANPKGPGRSHLTVYESRDGGERWEAMTLITEAPAAYSDLVGIAKNEIGCLYETGHKSPYERIDFQRFDIAVDTE</sequence>
<gene>
    <name evidence="5" type="ORF">FHS27_005361</name>
</gene>
<name>A0A7W5E3G9_9BACT</name>
<evidence type="ECO:0000256" key="2">
    <source>
        <dbReference type="ARBA" id="ARBA00009348"/>
    </source>
</evidence>
<dbReference type="GO" id="GO:0009313">
    <property type="term" value="P:oligosaccharide catabolic process"/>
    <property type="evidence" value="ECO:0007669"/>
    <property type="project" value="TreeGrafter"/>
</dbReference>
<evidence type="ECO:0000256" key="3">
    <source>
        <dbReference type="ARBA" id="ARBA00012733"/>
    </source>
</evidence>
<dbReference type="Gene3D" id="2.120.10.10">
    <property type="match status" value="1"/>
</dbReference>
<dbReference type="Pfam" id="PF13088">
    <property type="entry name" value="BNR_2"/>
    <property type="match status" value="1"/>
</dbReference>
<comment type="similarity">
    <text evidence="2">Belongs to the glycosyl hydrolase 33 family.</text>
</comment>
<dbReference type="PANTHER" id="PTHR10628:SF30">
    <property type="entry name" value="EXO-ALPHA-SIALIDASE"/>
    <property type="match status" value="1"/>
</dbReference>
<keyword evidence="5" id="KW-0326">Glycosidase</keyword>
<proteinExistence type="inferred from homology"/>
<comment type="catalytic activity">
    <reaction evidence="1">
        <text>Hydrolysis of alpha-(2-&gt;3)-, alpha-(2-&gt;6)-, alpha-(2-&gt;8)- glycosidic linkages of terminal sialic acid residues in oligosaccharides, glycoproteins, glycolipids, colominic acid and synthetic substrates.</text>
        <dbReference type="EC" id="3.2.1.18"/>
    </reaction>
</comment>
<dbReference type="EMBL" id="JACHXU010000024">
    <property type="protein sequence ID" value="MBB3209521.1"/>
    <property type="molecule type" value="Genomic_DNA"/>
</dbReference>
<dbReference type="GO" id="GO:0005737">
    <property type="term" value="C:cytoplasm"/>
    <property type="evidence" value="ECO:0007669"/>
    <property type="project" value="TreeGrafter"/>
</dbReference>